<name>A0A835I7I6_9MAGN</name>
<dbReference type="InterPro" id="IPR046960">
    <property type="entry name" value="PPR_At4g14850-like_plant"/>
</dbReference>
<gene>
    <name evidence="3" type="ORF">IFM89_038614</name>
</gene>
<dbReference type="GO" id="GO:0009451">
    <property type="term" value="P:RNA modification"/>
    <property type="evidence" value="ECO:0007669"/>
    <property type="project" value="InterPro"/>
</dbReference>
<evidence type="ECO:0000259" key="2">
    <source>
        <dbReference type="Pfam" id="PF14432"/>
    </source>
</evidence>
<comment type="caution">
    <text evidence="3">The sequence shown here is derived from an EMBL/GenBank/DDBJ whole genome shotgun (WGS) entry which is preliminary data.</text>
</comment>
<keyword evidence="4" id="KW-1185">Reference proteome</keyword>
<proteinExistence type="predicted"/>
<accession>A0A835I7I6</accession>
<dbReference type="InterPro" id="IPR032867">
    <property type="entry name" value="DYW_dom"/>
</dbReference>
<evidence type="ECO:0000313" key="3">
    <source>
        <dbReference type="EMBL" id="KAF9612201.1"/>
    </source>
</evidence>
<dbReference type="EMBL" id="JADFTS010000004">
    <property type="protein sequence ID" value="KAF9612201.1"/>
    <property type="molecule type" value="Genomic_DNA"/>
</dbReference>
<organism evidence="3 4">
    <name type="scientific">Coptis chinensis</name>
    <dbReference type="NCBI Taxonomy" id="261450"/>
    <lineage>
        <taxon>Eukaryota</taxon>
        <taxon>Viridiplantae</taxon>
        <taxon>Streptophyta</taxon>
        <taxon>Embryophyta</taxon>
        <taxon>Tracheophyta</taxon>
        <taxon>Spermatophyta</taxon>
        <taxon>Magnoliopsida</taxon>
        <taxon>Ranunculales</taxon>
        <taxon>Ranunculaceae</taxon>
        <taxon>Coptidoideae</taxon>
        <taxon>Coptis</taxon>
    </lineage>
</organism>
<dbReference type="GO" id="GO:0099402">
    <property type="term" value="P:plant organ development"/>
    <property type="evidence" value="ECO:0007669"/>
    <property type="project" value="UniProtKB-ARBA"/>
</dbReference>
<dbReference type="InterPro" id="IPR046848">
    <property type="entry name" value="E_motif"/>
</dbReference>
<keyword evidence="1" id="KW-0677">Repeat</keyword>
<dbReference type="OrthoDB" id="1912849at2759"/>
<protein>
    <recommendedName>
        <fullName evidence="2">DYW domain-containing protein</fullName>
    </recommendedName>
</protein>
<dbReference type="Proteomes" id="UP000631114">
    <property type="component" value="Unassembled WGS sequence"/>
</dbReference>
<evidence type="ECO:0000313" key="4">
    <source>
        <dbReference type="Proteomes" id="UP000631114"/>
    </source>
</evidence>
<dbReference type="GO" id="GO:0008270">
    <property type="term" value="F:zinc ion binding"/>
    <property type="evidence" value="ECO:0007669"/>
    <property type="project" value="InterPro"/>
</dbReference>
<dbReference type="InterPro" id="IPR011990">
    <property type="entry name" value="TPR-like_helical_dom_sf"/>
</dbReference>
<dbReference type="AlphaFoldDB" id="A0A835I7I6"/>
<dbReference type="Gene3D" id="1.25.40.10">
    <property type="entry name" value="Tetratricopeptide repeat domain"/>
    <property type="match status" value="1"/>
</dbReference>
<sequence length="367" mass="41198">MVQTKRGEPERNIRASLTLCPEQSCQVQVRRAAAHLAALEQCRIIHAHAFVAGHTEVVVGTALVDGYGKSGTVSDLARRVFDEMLSNMNIIGWNAIMAAYANKGMNAGLVLEAEKWLNCMISDYEVEPGLEHYTCVVGALARAGRLRDAERLTKTMPFTPDAAVCRLLLSACAIHGETKMASEMAQKLLEKNSQDDSAYVILANVHAASKSWDKVADVRKMMKVGRVRKEIGRSWIEVRGEVHEFFSRDTRHERTKEVYDKLEELMEAIRKLGYKEVSDAMLHNMDVAENSKALWYHSEKLAVAFGVVSGAAPPGKPLRVVKNLRICKDCHEALKYMSIVIEREILVRDVNRYHRFMHGSCTCGDHW</sequence>
<reference evidence="3 4" key="1">
    <citation type="submission" date="2020-10" db="EMBL/GenBank/DDBJ databases">
        <title>The Coptis chinensis genome and diversification of protoberbering-type alkaloids.</title>
        <authorList>
            <person name="Wang B."/>
            <person name="Shu S."/>
            <person name="Song C."/>
            <person name="Liu Y."/>
        </authorList>
    </citation>
    <scope>NUCLEOTIDE SEQUENCE [LARGE SCALE GENOMIC DNA]</scope>
    <source>
        <strain evidence="3">HL-2020</strain>
        <tissue evidence="3">Leaf</tissue>
    </source>
</reference>
<dbReference type="FunFam" id="1.25.40.10:FF:000158">
    <property type="entry name" value="pentatricopeptide repeat-containing protein At2g33680"/>
    <property type="match status" value="1"/>
</dbReference>
<dbReference type="GO" id="GO:0003723">
    <property type="term" value="F:RNA binding"/>
    <property type="evidence" value="ECO:0007669"/>
    <property type="project" value="InterPro"/>
</dbReference>
<dbReference type="Pfam" id="PF20431">
    <property type="entry name" value="E_motif"/>
    <property type="match status" value="1"/>
</dbReference>
<evidence type="ECO:0000256" key="1">
    <source>
        <dbReference type="ARBA" id="ARBA00022737"/>
    </source>
</evidence>
<dbReference type="InterPro" id="IPR002885">
    <property type="entry name" value="PPR_rpt"/>
</dbReference>
<dbReference type="PANTHER" id="PTHR47926:SF464">
    <property type="entry name" value="DYW DOMAIN-CONTAINING PROTEIN"/>
    <property type="match status" value="1"/>
</dbReference>
<dbReference type="Pfam" id="PF14432">
    <property type="entry name" value="DYW_deaminase"/>
    <property type="match status" value="1"/>
</dbReference>
<dbReference type="Pfam" id="PF01535">
    <property type="entry name" value="PPR"/>
    <property type="match status" value="1"/>
</dbReference>
<feature type="domain" description="DYW" evidence="2">
    <location>
        <begin position="273"/>
        <end position="367"/>
    </location>
</feature>
<dbReference type="PANTHER" id="PTHR47926">
    <property type="entry name" value="PENTATRICOPEPTIDE REPEAT-CONTAINING PROTEIN"/>
    <property type="match status" value="1"/>
</dbReference>